<dbReference type="RefSeq" id="WP_377565077.1">
    <property type="nucleotide sequence ID" value="NZ_JBHTJZ010000022.1"/>
</dbReference>
<reference evidence="5" key="1">
    <citation type="journal article" date="2019" name="Int. J. Syst. Evol. Microbiol.">
        <title>The Global Catalogue of Microorganisms (GCM) 10K type strain sequencing project: providing services to taxonomists for standard genome sequencing and annotation.</title>
        <authorList>
            <consortium name="The Broad Institute Genomics Platform"/>
            <consortium name="The Broad Institute Genome Sequencing Center for Infectious Disease"/>
            <person name="Wu L."/>
            <person name="Ma J."/>
        </authorList>
    </citation>
    <scope>NUCLEOTIDE SEQUENCE [LARGE SCALE GENOMIC DNA]</scope>
    <source>
        <strain evidence="5">CCUG 59129</strain>
    </source>
</reference>
<evidence type="ECO:0000256" key="1">
    <source>
        <dbReference type="ARBA" id="ARBA00023002"/>
    </source>
</evidence>
<dbReference type="SUPFAM" id="SSF51735">
    <property type="entry name" value="NAD(P)-binding Rossmann-fold domains"/>
    <property type="match status" value="1"/>
</dbReference>
<evidence type="ECO:0000259" key="3">
    <source>
        <dbReference type="Pfam" id="PF22725"/>
    </source>
</evidence>
<evidence type="ECO:0000313" key="4">
    <source>
        <dbReference type="EMBL" id="MFD0960539.1"/>
    </source>
</evidence>
<protein>
    <submittedName>
        <fullName evidence="4">Gfo/Idh/MocA family protein</fullName>
    </submittedName>
</protein>
<accession>A0ABW3HSI4</accession>
<sequence>MLKVGLIGFGFMGRMHLDNYERLMKEGANIKLTAICDIRIEELKNSKVWTNLDTGRDVYDLSTYNLYDNIDAMLASEQFDIVDIALPTPLHADVAIRLMESGIHVFCEKPMARTAEDARRMAETSERTGKKLMIGQCLRFWPAYEYLKACIEDGRYGAVTAGYFFRGSSTPLGWYRDGSQSGGNLMDMHVHDVDMINWLFGKPDAVSTLARTVLTEGAYDIVSTNYVYPDGKVVNAQSDWTLQGDFGFTMVYRVNFEGANLVFENGQLKVNPNEDAGFVAELSEDTGYYRELCYFLDAVKNNEAVVVCSPESVADTMDIVEAEIRSADRKGVLEQL</sequence>
<proteinExistence type="predicted"/>
<dbReference type="InterPro" id="IPR000683">
    <property type="entry name" value="Gfo/Idh/MocA-like_OxRdtase_N"/>
</dbReference>
<name>A0ABW3HSI4_9BACL</name>
<dbReference type="Gene3D" id="3.30.360.10">
    <property type="entry name" value="Dihydrodipicolinate Reductase, domain 2"/>
    <property type="match status" value="1"/>
</dbReference>
<dbReference type="PANTHER" id="PTHR43818">
    <property type="entry name" value="BCDNA.GH03377"/>
    <property type="match status" value="1"/>
</dbReference>
<dbReference type="SUPFAM" id="SSF55347">
    <property type="entry name" value="Glyceraldehyde-3-phosphate dehydrogenase-like, C-terminal domain"/>
    <property type="match status" value="1"/>
</dbReference>
<dbReference type="Gene3D" id="3.40.50.720">
    <property type="entry name" value="NAD(P)-binding Rossmann-like Domain"/>
    <property type="match status" value="1"/>
</dbReference>
<gene>
    <name evidence="4" type="ORF">ACFQ2I_14195</name>
</gene>
<keyword evidence="5" id="KW-1185">Reference proteome</keyword>
<evidence type="ECO:0000259" key="2">
    <source>
        <dbReference type="Pfam" id="PF01408"/>
    </source>
</evidence>
<organism evidence="4 5">
    <name type="scientific">Paenibacillus chungangensis</name>
    <dbReference type="NCBI Taxonomy" id="696535"/>
    <lineage>
        <taxon>Bacteria</taxon>
        <taxon>Bacillati</taxon>
        <taxon>Bacillota</taxon>
        <taxon>Bacilli</taxon>
        <taxon>Bacillales</taxon>
        <taxon>Paenibacillaceae</taxon>
        <taxon>Paenibacillus</taxon>
    </lineage>
</organism>
<dbReference type="InterPro" id="IPR050463">
    <property type="entry name" value="Gfo/Idh/MocA_oxidrdct_glycsds"/>
</dbReference>
<dbReference type="EMBL" id="JBHTJZ010000022">
    <property type="protein sequence ID" value="MFD0960539.1"/>
    <property type="molecule type" value="Genomic_DNA"/>
</dbReference>
<comment type="caution">
    <text evidence="4">The sequence shown here is derived from an EMBL/GenBank/DDBJ whole genome shotgun (WGS) entry which is preliminary data.</text>
</comment>
<dbReference type="Proteomes" id="UP001596989">
    <property type="component" value="Unassembled WGS sequence"/>
</dbReference>
<dbReference type="InterPro" id="IPR036291">
    <property type="entry name" value="NAD(P)-bd_dom_sf"/>
</dbReference>
<dbReference type="PANTHER" id="PTHR43818:SF11">
    <property type="entry name" value="BCDNA.GH03377"/>
    <property type="match status" value="1"/>
</dbReference>
<dbReference type="Pfam" id="PF22725">
    <property type="entry name" value="GFO_IDH_MocA_C3"/>
    <property type="match status" value="1"/>
</dbReference>
<keyword evidence="1" id="KW-0560">Oxidoreductase</keyword>
<dbReference type="Pfam" id="PF01408">
    <property type="entry name" value="GFO_IDH_MocA"/>
    <property type="match status" value="1"/>
</dbReference>
<feature type="domain" description="GFO/IDH/MocA-like oxidoreductase" evidence="3">
    <location>
        <begin position="144"/>
        <end position="246"/>
    </location>
</feature>
<evidence type="ECO:0000313" key="5">
    <source>
        <dbReference type="Proteomes" id="UP001596989"/>
    </source>
</evidence>
<dbReference type="InterPro" id="IPR055170">
    <property type="entry name" value="GFO_IDH_MocA-like_dom"/>
</dbReference>
<feature type="domain" description="Gfo/Idh/MocA-like oxidoreductase N-terminal" evidence="2">
    <location>
        <begin position="2"/>
        <end position="135"/>
    </location>
</feature>